<evidence type="ECO:0000259" key="9">
    <source>
        <dbReference type="PROSITE" id="PS00631"/>
    </source>
</evidence>
<organism evidence="10 11">
    <name type="scientific">Desulfonema ishimotonii</name>
    <dbReference type="NCBI Taxonomy" id="45657"/>
    <lineage>
        <taxon>Bacteria</taxon>
        <taxon>Pseudomonadati</taxon>
        <taxon>Thermodesulfobacteriota</taxon>
        <taxon>Desulfobacteria</taxon>
        <taxon>Desulfobacterales</taxon>
        <taxon>Desulfococcaceae</taxon>
        <taxon>Desulfonema</taxon>
    </lineage>
</organism>
<protein>
    <recommendedName>
        <fullName evidence="8">Probable cytosol aminopeptidase</fullName>
        <ecNumber evidence="8">3.4.11.1</ecNumber>
    </recommendedName>
    <alternativeName>
        <fullName evidence="8">Leucine aminopeptidase</fullName>
        <shortName evidence="8">LAP</shortName>
        <ecNumber evidence="8">3.4.11.10</ecNumber>
    </alternativeName>
    <alternativeName>
        <fullName evidence="8">Leucyl aminopeptidase</fullName>
    </alternativeName>
</protein>
<comment type="function">
    <text evidence="8">Presumably involved in the processing and regular turnover of intracellular proteins. Catalyzes the removal of unsubstituted N-terminal amino acids from various peptides.</text>
</comment>
<gene>
    <name evidence="8" type="primary">pepA</name>
    <name evidence="10" type="ORF">DENIS_3726</name>
</gene>
<feature type="binding site" evidence="8">
    <location>
        <position position="339"/>
    </location>
    <ligand>
        <name>Mn(2+)</name>
        <dbReference type="ChEBI" id="CHEBI:29035"/>
        <label>1</label>
    </ligand>
</feature>
<dbReference type="GO" id="GO:0006508">
    <property type="term" value="P:proteolysis"/>
    <property type="evidence" value="ECO:0007669"/>
    <property type="project" value="UniProtKB-KW"/>
</dbReference>
<feature type="binding site" evidence="8">
    <location>
        <position position="341"/>
    </location>
    <ligand>
        <name>Mn(2+)</name>
        <dbReference type="ChEBI" id="CHEBI:29035"/>
        <label>2</label>
    </ligand>
</feature>
<dbReference type="AlphaFoldDB" id="A0A401G0J9"/>
<feature type="binding site" evidence="8">
    <location>
        <position position="262"/>
    </location>
    <ligand>
        <name>Mn(2+)</name>
        <dbReference type="ChEBI" id="CHEBI:29035"/>
        <label>1</label>
    </ligand>
</feature>
<feature type="binding site" evidence="8">
    <location>
        <position position="262"/>
    </location>
    <ligand>
        <name>Mn(2+)</name>
        <dbReference type="ChEBI" id="CHEBI:29035"/>
        <label>2</label>
    </ligand>
</feature>
<dbReference type="OrthoDB" id="9809354at2"/>
<evidence type="ECO:0000256" key="1">
    <source>
        <dbReference type="ARBA" id="ARBA00000135"/>
    </source>
</evidence>
<keyword evidence="7 8" id="KW-0464">Manganese</keyword>
<dbReference type="SUPFAM" id="SSF53187">
    <property type="entry name" value="Zn-dependent exopeptidases"/>
    <property type="match status" value="1"/>
</dbReference>
<keyword evidence="6 8" id="KW-0378">Hydrolase</keyword>
<dbReference type="InterPro" id="IPR023042">
    <property type="entry name" value="Peptidase_M17_leu_NH2_pept"/>
</dbReference>
<keyword evidence="4 8" id="KW-0031">Aminopeptidase</keyword>
<dbReference type="Proteomes" id="UP000288096">
    <property type="component" value="Unassembled WGS sequence"/>
</dbReference>
<dbReference type="InterPro" id="IPR008283">
    <property type="entry name" value="Peptidase_M17_N"/>
</dbReference>
<dbReference type="PANTHER" id="PTHR11963">
    <property type="entry name" value="LEUCINE AMINOPEPTIDASE-RELATED"/>
    <property type="match status" value="1"/>
</dbReference>
<evidence type="ECO:0000256" key="7">
    <source>
        <dbReference type="ARBA" id="ARBA00023211"/>
    </source>
</evidence>
<evidence type="ECO:0000256" key="3">
    <source>
        <dbReference type="ARBA" id="ARBA00009528"/>
    </source>
</evidence>
<dbReference type="NCBIfam" id="NF002073">
    <property type="entry name" value="PRK00913.1-2"/>
    <property type="match status" value="1"/>
</dbReference>
<dbReference type="GO" id="GO:0005737">
    <property type="term" value="C:cytoplasm"/>
    <property type="evidence" value="ECO:0007669"/>
    <property type="project" value="UniProtKB-SubCell"/>
</dbReference>
<comment type="cofactor">
    <cofactor evidence="8">
        <name>Mn(2+)</name>
        <dbReference type="ChEBI" id="CHEBI:29035"/>
    </cofactor>
    <text evidence="8">Binds 2 manganese ions per subunit.</text>
</comment>
<reference evidence="11" key="1">
    <citation type="submission" date="2017-11" db="EMBL/GenBank/DDBJ databases">
        <authorList>
            <person name="Watanabe M."/>
            <person name="Kojima H."/>
        </authorList>
    </citation>
    <scope>NUCLEOTIDE SEQUENCE [LARGE SCALE GENOMIC DNA]</scope>
    <source>
        <strain evidence="11">Tokyo 01</strain>
    </source>
</reference>
<dbReference type="EC" id="3.4.11.10" evidence="8"/>
<dbReference type="InterPro" id="IPR043472">
    <property type="entry name" value="Macro_dom-like"/>
</dbReference>
<evidence type="ECO:0000256" key="2">
    <source>
        <dbReference type="ARBA" id="ARBA00000967"/>
    </source>
</evidence>
<proteinExistence type="inferred from homology"/>
<name>A0A401G0J9_9BACT</name>
<evidence type="ECO:0000313" key="11">
    <source>
        <dbReference type="Proteomes" id="UP000288096"/>
    </source>
</evidence>
<dbReference type="PRINTS" id="PR00481">
    <property type="entry name" value="LAMNOPPTDASE"/>
</dbReference>
<comment type="catalytic activity">
    <reaction evidence="1 8">
        <text>Release of an N-terminal amino acid, Xaa-|-Yaa-, in which Xaa is preferably Leu, but may be other amino acids including Pro although not Arg or Lys, and Yaa may be Pro. Amino acid amides and methyl esters are also readily hydrolyzed, but rates on arylamides are exceedingly low.</text>
        <dbReference type="EC" id="3.4.11.1"/>
    </reaction>
</comment>
<feature type="active site" evidence="8">
    <location>
        <position position="343"/>
    </location>
</feature>
<comment type="catalytic activity">
    <reaction evidence="2 8">
        <text>Release of an N-terminal amino acid, preferentially leucine, but not glutamic or aspartic acids.</text>
        <dbReference type="EC" id="3.4.11.10"/>
    </reaction>
</comment>
<dbReference type="EMBL" id="BEXT01000001">
    <property type="protein sequence ID" value="GBC62749.1"/>
    <property type="molecule type" value="Genomic_DNA"/>
</dbReference>
<keyword evidence="11" id="KW-1185">Reference proteome</keyword>
<evidence type="ECO:0000256" key="5">
    <source>
        <dbReference type="ARBA" id="ARBA00022670"/>
    </source>
</evidence>
<feature type="active site" evidence="8">
    <location>
        <position position="269"/>
    </location>
</feature>
<dbReference type="GO" id="GO:0030145">
    <property type="term" value="F:manganese ion binding"/>
    <property type="evidence" value="ECO:0007669"/>
    <property type="project" value="UniProtKB-UniRule"/>
</dbReference>
<keyword evidence="5 8" id="KW-0645">Protease</keyword>
<dbReference type="PROSITE" id="PS00631">
    <property type="entry name" value="CYTOSOL_AP"/>
    <property type="match status" value="1"/>
</dbReference>
<reference evidence="11" key="2">
    <citation type="submission" date="2019-01" db="EMBL/GenBank/DDBJ databases">
        <title>Genome sequence of Desulfonema ishimotonii strain Tokyo 01.</title>
        <authorList>
            <person name="Fukui M."/>
        </authorList>
    </citation>
    <scope>NUCLEOTIDE SEQUENCE [LARGE SCALE GENOMIC DNA]</scope>
    <source>
        <strain evidence="11">Tokyo 01</strain>
    </source>
</reference>
<feature type="domain" description="Cytosol aminopeptidase" evidence="9">
    <location>
        <begin position="337"/>
        <end position="344"/>
    </location>
</feature>
<feature type="binding site" evidence="8">
    <location>
        <position position="257"/>
    </location>
    <ligand>
        <name>Mn(2+)</name>
        <dbReference type="ChEBI" id="CHEBI:29035"/>
        <label>2</label>
    </ligand>
</feature>
<feature type="binding site" evidence="8">
    <location>
        <position position="280"/>
    </location>
    <ligand>
        <name>Mn(2+)</name>
        <dbReference type="ChEBI" id="CHEBI:29035"/>
        <label>2</label>
    </ligand>
</feature>
<evidence type="ECO:0000256" key="6">
    <source>
        <dbReference type="ARBA" id="ARBA00022801"/>
    </source>
</evidence>
<sequence>MLELKTADLKKETITTLIIPVCEDKAIHSNRTVSSLIKRAQKLEEFAGKKGETAVFYAPEELAANRVILMGLGESEKLDPEALRALTGKAVKKAIRNHLSDILVAVPSDKKTGIETGRMLEAMLEGGYLGNHIFDRYRGEKKETPLTAIGFHVSAAAAKKFAGLPSRVETICAGTVLAREWVSVPANDKKPEHYAASIAGQAEEAGLGVTVLDDAALAEKKFGAMLAVGQGSAAKPRLVILEYKAKRAKKTVALVGKGVTFDSGGLNLKVGGGISNMKMDMAGSAAVAATMMAVARLKPAYNVVGIMPLVENMPSGTAIHTGDIVTSYAGKTVEISNTDAEGRLILIDAIAYAIETWQPDTLIDLATLTGACAIALGEKLAGVFSPDDGLARDIVASGGTTHERCWQMPLPADYKDLLKSDFADINNMSSSKWGGAIAAALFLSEFVRDTRWAHIDMAGPAYATKGTDYCGPGGTGFGVRLLCDLLEKL</sequence>
<accession>A0A401G0J9</accession>
<comment type="caution">
    <text evidence="10">The sequence shown here is derived from an EMBL/GenBank/DDBJ whole genome shotgun (WGS) entry which is preliminary data.</text>
</comment>
<evidence type="ECO:0000256" key="4">
    <source>
        <dbReference type="ARBA" id="ARBA00022438"/>
    </source>
</evidence>
<evidence type="ECO:0000313" key="10">
    <source>
        <dbReference type="EMBL" id="GBC62749.1"/>
    </source>
</evidence>
<dbReference type="GO" id="GO:0070006">
    <property type="term" value="F:metalloaminopeptidase activity"/>
    <property type="evidence" value="ECO:0007669"/>
    <property type="project" value="InterPro"/>
</dbReference>
<dbReference type="InterPro" id="IPR011356">
    <property type="entry name" value="Leucine_aapep/pepB"/>
</dbReference>
<dbReference type="RefSeq" id="WP_124329902.1">
    <property type="nucleotide sequence ID" value="NZ_BEXT01000001.1"/>
</dbReference>
<dbReference type="PANTHER" id="PTHR11963:SF23">
    <property type="entry name" value="CYTOSOL AMINOPEPTIDASE"/>
    <property type="match status" value="1"/>
</dbReference>
<dbReference type="SUPFAM" id="SSF52949">
    <property type="entry name" value="Macro domain-like"/>
    <property type="match status" value="1"/>
</dbReference>
<evidence type="ECO:0000256" key="8">
    <source>
        <dbReference type="HAMAP-Rule" id="MF_00181"/>
    </source>
</evidence>
<keyword evidence="8" id="KW-0479">Metal-binding</keyword>
<dbReference type="Pfam" id="PF00883">
    <property type="entry name" value="Peptidase_M17"/>
    <property type="match status" value="1"/>
</dbReference>
<dbReference type="InterPro" id="IPR000819">
    <property type="entry name" value="Peptidase_M17_C"/>
</dbReference>
<comment type="similarity">
    <text evidence="3 8">Belongs to the peptidase M17 family.</text>
</comment>
<dbReference type="Gene3D" id="3.40.220.10">
    <property type="entry name" value="Leucine Aminopeptidase, subunit E, domain 1"/>
    <property type="match status" value="1"/>
</dbReference>
<dbReference type="Gene3D" id="3.40.630.10">
    <property type="entry name" value="Zn peptidases"/>
    <property type="match status" value="1"/>
</dbReference>
<dbReference type="HAMAP" id="MF_00181">
    <property type="entry name" value="Cytosol_peptidase_M17"/>
    <property type="match status" value="1"/>
</dbReference>
<dbReference type="CDD" id="cd00433">
    <property type="entry name" value="Peptidase_M17"/>
    <property type="match status" value="1"/>
</dbReference>
<comment type="subcellular location">
    <subcellularLocation>
        <location evidence="8">Cytoplasm</location>
    </subcellularLocation>
</comment>
<feature type="binding site" evidence="8">
    <location>
        <position position="341"/>
    </location>
    <ligand>
        <name>Mn(2+)</name>
        <dbReference type="ChEBI" id="CHEBI:29035"/>
        <label>1</label>
    </ligand>
</feature>
<dbReference type="EC" id="3.4.11.1" evidence="8"/>
<dbReference type="Pfam" id="PF02789">
    <property type="entry name" value="Peptidase_M17_N"/>
    <property type="match status" value="1"/>
</dbReference>
<keyword evidence="8" id="KW-0963">Cytoplasm</keyword>